<feature type="transmembrane region" description="Helical" evidence="6">
    <location>
        <begin position="328"/>
        <end position="353"/>
    </location>
</feature>
<evidence type="ECO:0000313" key="8">
    <source>
        <dbReference type="Proteomes" id="UP000675284"/>
    </source>
</evidence>
<feature type="transmembrane region" description="Helical" evidence="6">
    <location>
        <begin position="33"/>
        <end position="50"/>
    </location>
</feature>
<dbReference type="PANTHER" id="PTHR21716:SF68">
    <property type="entry name" value="TRANSPORT PROTEIN YTVI-RELATED"/>
    <property type="match status" value="1"/>
</dbReference>
<dbReference type="AlphaFoldDB" id="A0A941IAX3"/>
<keyword evidence="5 6" id="KW-0472">Membrane</keyword>
<evidence type="ECO:0000256" key="6">
    <source>
        <dbReference type="SAM" id="Phobius"/>
    </source>
</evidence>
<feature type="transmembrane region" description="Helical" evidence="6">
    <location>
        <begin position="9"/>
        <end position="27"/>
    </location>
</feature>
<gene>
    <name evidence="7" type="primary">ytvI</name>
    <name evidence="7" type="ORF">KCX74_07115</name>
</gene>
<evidence type="ECO:0000256" key="5">
    <source>
        <dbReference type="ARBA" id="ARBA00023136"/>
    </source>
</evidence>
<dbReference type="Proteomes" id="UP000675284">
    <property type="component" value="Unassembled WGS sequence"/>
</dbReference>
<comment type="subcellular location">
    <subcellularLocation>
        <location evidence="1">Membrane</location>
        <topology evidence="1">Multi-pass membrane protein</topology>
    </subcellularLocation>
</comment>
<evidence type="ECO:0000313" key="7">
    <source>
        <dbReference type="EMBL" id="MBR7795812.1"/>
    </source>
</evidence>
<proteinExistence type="inferred from homology"/>
<keyword evidence="4 6" id="KW-1133">Transmembrane helix</keyword>
<evidence type="ECO:0000256" key="3">
    <source>
        <dbReference type="ARBA" id="ARBA00022692"/>
    </source>
</evidence>
<dbReference type="GO" id="GO:0055085">
    <property type="term" value="P:transmembrane transport"/>
    <property type="evidence" value="ECO:0007669"/>
    <property type="project" value="TreeGrafter"/>
</dbReference>
<dbReference type="NCBIfam" id="TIGR02872">
    <property type="entry name" value="spore_ytvI"/>
    <property type="match status" value="1"/>
</dbReference>
<sequence length="368" mass="41172">MYKPILFQTLRFFIVAIVFIVLCIVVTKSFAYLYPLVIAILLSALINPVVSILERKLKFPRMLAVTFIMIIIIATLGGILLFIFSELLQGTQFLADEIPQHFQTISLFVTDFINNTIIPLYQKIISYVRMLDTSQQLAISENIKQFVTNLTASGTTFVQDLLFKIPAFITSLPSSITVILFILLAVFLITNDYDSLKHLLKNLSPSFAKQPMANIARHLKSTISGYIKAQCILVLITALLVYVGLLLLNIEHAFTIALYSAMMDILPYIGSGIIFIPWMVYVFLIGNYSMTISLAILYGLIIIIRQFIEPKILASSMGLHPLAALITLFVGIQLWGVVGFILAPVFLIIINALHQAGTFQEILQFIKG</sequence>
<dbReference type="InterPro" id="IPR002549">
    <property type="entry name" value="AI-2E-like"/>
</dbReference>
<evidence type="ECO:0000256" key="4">
    <source>
        <dbReference type="ARBA" id="ARBA00022989"/>
    </source>
</evidence>
<dbReference type="RefSeq" id="WP_026681420.1">
    <property type="nucleotide sequence ID" value="NZ_CP115959.1"/>
</dbReference>
<feature type="transmembrane region" description="Helical" evidence="6">
    <location>
        <begin position="265"/>
        <end position="284"/>
    </location>
</feature>
<evidence type="ECO:0000256" key="1">
    <source>
        <dbReference type="ARBA" id="ARBA00004141"/>
    </source>
</evidence>
<dbReference type="GO" id="GO:0016020">
    <property type="term" value="C:membrane"/>
    <property type="evidence" value="ECO:0007669"/>
    <property type="project" value="UniProtKB-SubCell"/>
</dbReference>
<dbReference type="Pfam" id="PF01594">
    <property type="entry name" value="AI-2E_transport"/>
    <property type="match status" value="1"/>
</dbReference>
<comment type="caution">
    <text evidence="7">The sequence shown here is derived from an EMBL/GenBank/DDBJ whole genome shotgun (WGS) entry which is preliminary data.</text>
</comment>
<organism evidence="7 8">
    <name type="scientific">Virgibacillus salarius</name>
    <dbReference type="NCBI Taxonomy" id="447199"/>
    <lineage>
        <taxon>Bacteria</taxon>
        <taxon>Bacillati</taxon>
        <taxon>Bacillota</taxon>
        <taxon>Bacilli</taxon>
        <taxon>Bacillales</taxon>
        <taxon>Bacillaceae</taxon>
        <taxon>Virgibacillus</taxon>
    </lineage>
</organism>
<comment type="similarity">
    <text evidence="2">Belongs to the autoinducer-2 exporter (AI-2E) (TC 2.A.86) family.</text>
</comment>
<evidence type="ECO:0000256" key="2">
    <source>
        <dbReference type="ARBA" id="ARBA00009773"/>
    </source>
</evidence>
<keyword evidence="3 6" id="KW-0812">Transmembrane</keyword>
<accession>A0A941IAX3</accession>
<name>A0A941IAX3_9BACI</name>
<dbReference type="PANTHER" id="PTHR21716">
    <property type="entry name" value="TRANSMEMBRANE PROTEIN"/>
    <property type="match status" value="1"/>
</dbReference>
<feature type="transmembrane region" description="Helical" evidence="6">
    <location>
        <begin position="291"/>
        <end position="308"/>
    </location>
</feature>
<reference evidence="7" key="1">
    <citation type="submission" date="2021-04" db="EMBL/GenBank/DDBJ databases">
        <title>Isolation and polyphasic classification of algal microorganism.</title>
        <authorList>
            <person name="Wang S."/>
        </authorList>
    </citation>
    <scope>NUCLEOTIDE SEQUENCE</scope>
    <source>
        <strain evidence="7">720a</strain>
    </source>
</reference>
<feature type="transmembrane region" description="Helical" evidence="6">
    <location>
        <begin position="226"/>
        <end position="245"/>
    </location>
</feature>
<dbReference type="InterPro" id="IPR014227">
    <property type="entry name" value="YtvI-like"/>
</dbReference>
<dbReference type="EMBL" id="JAGSOT010000016">
    <property type="protein sequence ID" value="MBR7795812.1"/>
    <property type="molecule type" value="Genomic_DNA"/>
</dbReference>
<feature type="transmembrane region" description="Helical" evidence="6">
    <location>
        <begin position="165"/>
        <end position="189"/>
    </location>
</feature>
<feature type="transmembrane region" description="Helical" evidence="6">
    <location>
        <begin position="62"/>
        <end position="84"/>
    </location>
</feature>
<protein>
    <submittedName>
        <fullName evidence="7">Sporulation integral membrane protein YtvI</fullName>
    </submittedName>
</protein>
<keyword evidence="8" id="KW-1185">Reference proteome</keyword>